<sequence>MKLKVEVERKISKSIDEVFEAIVDPEIMSQYFISSGTSRIESNKTITWRWDDVGAELPITVKKVSEEEHHITFLWSASGVETNVEFKLEWLDATSTLVKVSEDGWEGNVQGIKCYGQQTQGWVDMILCMKAFLEFGINLRSGIKDKLMAMPISIPDLSSRPFSLTVDRIIDSLPDALFLAWTKQFDLWFASPGSVLMNGEVNSVFFFETIYEFETERKAKRHPHYGRFLRLEPNRLIELTWVTGVEGTKGAETVVTIELESNTNGTHLRLTHAGFPDEESRNQHEQAWPIVLEELDKRMRASTTQE</sequence>
<dbReference type="SUPFAM" id="SSF55961">
    <property type="entry name" value="Bet v1-like"/>
    <property type="match status" value="2"/>
</dbReference>
<dbReference type="Pfam" id="PF08327">
    <property type="entry name" value="AHSA1"/>
    <property type="match status" value="2"/>
</dbReference>
<dbReference type="Proteomes" id="UP000260457">
    <property type="component" value="Chromosome"/>
</dbReference>
<dbReference type="Gene3D" id="3.30.530.20">
    <property type="match status" value="2"/>
</dbReference>
<evidence type="ECO:0000259" key="2">
    <source>
        <dbReference type="Pfam" id="PF08327"/>
    </source>
</evidence>
<gene>
    <name evidence="3" type="ORF">DTO10_00665</name>
</gene>
<dbReference type="InterPro" id="IPR023393">
    <property type="entry name" value="START-like_dom_sf"/>
</dbReference>
<organism evidence="3 4">
    <name type="scientific">Peribacillus butanolivorans</name>
    <dbReference type="NCBI Taxonomy" id="421767"/>
    <lineage>
        <taxon>Bacteria</taxon>
        <taxon>Bacillati</taxon>
        <taxon>Bacillota</taxon>
        <taxon>Bacilli</taxon>
        <taxon>Bacillales</taxon>
        <taxon>Bacillaceae</taxon>
        <taxon>Peribacillus</taxon>
    </lineage>
</organism>
<dbReference type="CDD" id="cd07814">
    <property type="entry name" value="SRPBCC_CalC_Aha1-like"/>
    <property type="match status" value="1"/>
</dbReference>
<keyword evidence="4" id="KW-1185">Reference proteome</keyword>
<accession>A0ABN5MV44</accession>
<name>A0ABN5MV44_9BACI</name>
<feature type="domain" description="Activator of Hsp90 ATPase homologue 1/2-like C-terminal" evidence="2">
    <location>
        <begin position="174"/>
        <end position="298"/>
    </location>
</feature>
<feature type="domain" description="Activator of Hsp90 ATPase homologue 1/2-like C-terminal" evidence="2">
    <location>
        <begin position="14"/>
        <end position="126"/>
    </location>
</feature>
<comment type="similarity">
    <text evidence="1">Belongs to the AHA1 family.</text>
</comment>
<dbReference type="RefSeq" id="WP_116820588.1">
    <property type="nucleotide sequence ID" value="NZ_CP030926.1"/>
</dbReference>
<evidence type="ECO:0000313" key="4">
    <source>
        <dbReference type="Proteomes" id="UP000260457"/>
    </source>
</evidence>
<reference evidence="3 4" key="1">
    <citation type="submission" date="2018-07" db="EMBL/GenBank/DDBJ databases">
        <title>The molecular basis for the intramolecular migration of carboxyl group in the catabolism of para-hydroxybenzoate via gentisate.</title>
        <authorList>
            <person name="Zhao H."/>
            <person name="Xu Y."/>
            <person name="Lin S."/>
            <person name="Spain J.C."/>
            <person name="Zhou N.-Y."/>
        </authorList>
    </citation>
    <scope>NUCLEOTIDE SEQUENCE [LARGE SCALE GENOMIC DNA]</scope>
    <source>
        <strain evidence="3 4">PHB-7a</strain>
    </source>
</reference>
<protein>
    <recommendedName>
        <fullName evidence="2">Activator of Hsp90 ATPase homologue 1/2-like C-terminal domain-containing protein</fullName>
    </recommendedName>
</protein>
<evidence type="ECO:0000313" key="3">
    <source>
        <dbReference type="EMBL" id="AXN37044.1"/>
    </source>
</evidence>
<proteinExistence type="inferred from homology"/>
<evidence type="ECO:0000256" key="1">
    <source>
        <dbReference type="ARBA" id="ARBA00006817"/>
    </source>
</evidence>
<dbReference type="InterPro" id="IPR013538">
    <property type="entry name" value="ASHA1/2-like_C"/>
</dbReference>
<dbReference type="EMBL" id="CP030926">
    <property type="protein sequence ID" value="AXN37044.1"/>
    <property type="molecule type" value="Genomic_DNA"/>
</dbReference>